<dbReference type="GO" id="GO:0005886">
    <property type="term" value="C:plasma membrane"/>
    <property type="evidence" value="ECO:0007669"/>
    <property type="project" value="TreeGrafter"/>
</dbReference>
<organism evidence="2 3">
    <name type="scientific">Paenibacillus terrae</name>
    <dbReference type="NCBI Taxonomy" id="159743"/>
    <lineage>
        <taxon>Bacteria</taxon>
        <taxon>Bacillati</taxon>
        <taxon>Bacillota</taxon>
        <taxon>Bacilli</taxon>
        <taxon>Bacillales</taxon>
        <taxon>Paenibacillaceae</taxon>
        <taxon>Paenibacillus</taxon>
    </lineage>
</organism>
<proteinExistence type="predicted"/>
<feature type="coiled-coil region" evidence="1">
    <location>
        <begin position="210"/>
        <end position="272"/>
    </location>
</feature>
<dbReference type="PANTHER" id="PTHR30438">
    <property type="entry name" value="36 KDA ANTIGEN-RELATED"/>
    <property type="match status" value="1"/>
</dbReference>
<evidence type="ECO:0000313" key="3">
    <source>
        <dbReference type="Proteomes" id="UP000032534"/>
    </source>
</evidence>
<dbReference type="SUPFAM" id="SSF56954">
    <property type="entry name" value="Outer membrane efflux proteins (OEP)"/>
    <property type="match status" value="1"/>
</dbReference>
<dbReference type="GO" id="GO:0015562">
    <property type="term" value="F:efflux transmembrane transporter activity"/>
    <property type="evidence" value="ECO:0007669"/>
    <property type="project" value="InterPro"/>
</dbReference>
<dbReference type="Gene3D" id="1.20.1600.10">
    <property type="entry name" value="Outer membrane efflux proteins (OEP)"/>
    <property type="match status" value="1"/>
</dbReference>
<sequence length="445" mass="48362">MNKKIIVYVILIAALGTGGTLMAMSGKDAVSMAATQKNTLLTADTVNAAFQGVGGRVNTIEVKEEQQVKKGDVLMTLDPVDLDLQIEKLKTDIAQADVKIKQAKDGLQNQSEKISTSEKQGQLDIQAAQAGESLLNQGTRAEDIQKQKLAIEAAQQSLDASLTGVETAKRNAEIAQKTVTSRQQAHELAKVNYNRIKALYDAGAGTKAELDNAKNQLDSAQITLDTARDQVEIANNQITAASKQSDIAKNSIAQQQTALEKMEAGATAEEREQARIKTEKAKEALTQTSQTRKDVKNSEYNVDLLAQQKQALTVQLKTLELQRGRTVLKASADGKVSRIVPKMGEIVATGATGVVIETNQLYYDIYVDEDSISQFKAGENVASHVVALDRNIQGKVRYVTSAPQYTNMRMSRDKGLSDISSFQVRVDVQRTPELLPGMTIEVVTK</sequence>
<keyword evidence="1" id="KW-0175">Coiled coil</keyword>
<dbReference type="AlphaFoldDB" id="A0A0D7X4J4"/>
<dbReference type="EMBL" id="JTHP01000009">
    <property type="protein sequence ID" value="KJD46325.1"/>
    <property type="molecule type" value="Genomic_DNA"/>
</dbReference>
<evidence type="ECO:0000313" key="2">
    <source>
        <dbReference type="EMBL" id="KJD46325.1"/>
    </source>
</evidence>
<dbReference type="OrthoDB" id="1634554at2"/>
<comment type="caution">
    <text evidence="2">The sequence shown here is derived from an EMBL/GenBank/DDBJ whole genome shotgun (WGS) entry which is preliminary data.</text>
</comment>
<evidence type="ECO:0000256" key="1">
    <source>
        <dbReference type="SAM" id="Coils"/>
    </source>
</evidence>
<dbReference type="RefSeq" id="WP_044645470.1">
    <property type="nucleotide sequence ID" value="NZ_JTHP01000009.1"/>
</dbReference>
<gene>
    <name evidence="2" type="ORF">QD47_07110</name>
</gene>
<feature type="coiled-coil region" evidence="1">
    <location>
        <begin position="86"/>
        <end position="120"/>
    </location>
</feature>
<dbReference type="PRINTS" id="PR01490">
    <property type="entry name" value="RTXTOXIND"/>
</dbReference>
<reference evidence="2 3" key="1">
    <citation type="submission" date="2014-11" db="EMBL/GenBank/DDBJ databases">
        <title>Draft Genome Sequences of Paenibacillus polymyxa NRRL B-30509 and Paenibacillus terrae NRRL B-30644, Strains from a Poultry Environment that Produce Tridecaptin A and Paenicidins.</title>
        <authorList>
            <person name="van Belkum M.J."/>
            <person name="Lohans C.T."/>
            <person name="Vederas J.C."/>
        </authorList>
    </citation>
    <scope>NUCLEOTIDE SEQUENCE [LARGE SCALE GENOMIC DNA]</scope>
    <source>
        <strain evidence="2 3">NRRL B-30644</strain>
    </source>
</reference>
<dbReference type="Gene3D" id="2.40.30.170">
    <property type="match status" value="1"/>
</dbReference>
<accession>A0A0D7X4J4</accession>
<dbReference type="PANTHER" id="PTHR30438:SF2">
    <property type="entry name" value="MEMBRANE PROTEIN"/>
    <property type="match status" value="1"/>
</dbReference>
<dbReference type="PATRIC" id="fig|159743.3.peg.1557"/>
<dbReference type="SUPFAM" id="SSF111369">
    <property type="entry name" value="HlyD-like secretion proteins"/>
    <property type="match status" value="1"/>
</dbReference>
<name>A0A0D7X4J4_9BACL</name>
<protein>
    <submittedName>
        <fullName evidence="2">Uncharacterized protein</fullName>
    </submittedName>
</protein>
<dbReference type="Proteomes" id="UP000032534">
    <property type="component" value="Unassembled WGS sequence"/>
</dbReference>
<keyword evidence="3" id="KW-1185">Reference proteome</keyword>